<keyword evidence="2" id="KW-1185">Reference proteome</keyword>
<accession>A0ACC2QYS1</accession>
<evidence type="ECO:0000313" key="2">
    <source>
        <dbReference type="Proteomes" id="UP001231649"/>
    </source>
</evidence>
<reference evidence="1" key="1">
    <citation type="submission" date="2023-03" db="EMBL/GenBank/DDBJ databases">
        <title>Chromosome-level genomes of two armyworms, Mythimna separata and Mythimna loreyi, provide insights into the biosynthesis and reception of sex pheromones.</title>
        <authorList>
            <person name="Zhao H."/>
        </authorList>
    </citation>
    <scope>NUCLEOTIDE SEQUENCE</scope>
    <source>
        <strain evidence="1">BeijingLab</strain>
    </source>
</reference>
<gene>
    <name evidence="1" type="ORF">PYW08_003787</name>
</gene>
<comment type="caution">
    <text evidence="1">The sequence shown here is derived from an EMBL/GenBank/DDBJ whole genome shotgun (WGS) entry which is preliminary data.</text>
</comment>
<organism evidence="1 2">
    <name type="scientific">Mythimna loreyi</name>
    <dbReference type="NCBI Taxonomy" id="667449"/>
    <lineage>
        <taxon>Eukaryota</taxon>
        <taxon>Metazoa</taxon>
        <taxon>Ecdysozoa</taxon>
        <taxon>Arthropoda</taxon>
        <taxon>Hexapoda</taxon>
        <taxon>Insecta</taxon>
        <taxon>Pterygota</taxon>
        <taxon>Neoptera</taxon>
        <taxon>Endopterygota</taxon>
        <taxon>Lepidoptera</taxon>
        <taxon>Glossata</taxon>
        <taxon>Ditrysia</taxon>
        <taxon>Noctuoidea</taxon>
        <taxon>Noctuidae</taxon>
        <taxon>Noctuinae</taxon>
        <taxon>Hadenini</taxon>
        <taxon>Mythimna</taxon>
    </lineage>
</organism>
<proteinExistence type="predicted"/>
<evidence type="ECO:0000313" key="1">
    <source>
        <dbReference type="EMBL" id="KAJ8725604.1"/>
    </source>
</evidence>
<dbReference type="EMBL" id="CM056791">
    <property type="protein sequence ID" value="KAJ8725604.1"/>
    <property type="molecule type" value="Genomic_DNA"/>
</dbReference>
<sequence>MSQTETALETKSIDSANFEETVSSILCGIGAQKYIDIFKKQNIDQFGLSELSDEDLTALGIVEPEIRKQIIEHAKLIPAHEETVVCTANLAPKEIVEVFEECAKVLHRIHLSMVASNVILTKTKNVPDCLLYKDKYASNIALSTLNEMAMILNSMDNSIHTQLKMKTNKRNSKKKKIIVGTVGSAVIVMLAVLFARSLKQLN</sequence>
<protein>
    <submittedName>
        <fullName evidence="1">Uncharacterized protein</fullName>
    </submittedName>
</protein>
<name>A0ACC2QYS1_9NEOP</name>
<dbReference type="Proteomes" id="UP001231649">
    <property type="component" value="Chromosome 15"/>
</dbReference>